<name>A6TJ04_KLEP7</name>
<dbReference type="Proteomes" id="UP000000265">
    <property type="component" value="Plasmid pKPN5"/>
</dbReference>
<dbReference type="EMBL" id="CP000650">
    <property type="protein sequence ID" value="ABR80577.1"/>
    <property type="molecule type" value="Genomic_DNA"/>
</dbReference>
<dbReference type="AlphaFoldDB" id="A6TJ04"/>
<keyword evidence="1" id="KW-0614">Plasmid</keyword>
<sequence length="173" mass="19822">MSVTAIVVMNHENKLTTTQNPLLRVKEVEEMLTKYAKDAVVFIDERQFDLRRALSDGARELFAVVGEQNKPIVGVENILPKSAELLIKHYYKAKTSDVVLFISASQLDRVKTHLDQVVLVTINNPSRELETISKGFTDDLKSRVNRKKLSMTEWSIAQSTEEHKRRYSVKIYS</sequence>
<organism evidence="1 2">
    <name type="scientific">Klebsiella pneumoniae subsp. pneumoniae (strain ATCC 700721 / MGH 78578)</name>
    <dbReference type="NCBI Taxonomy" id="272620"/>
    <lineage>
        <taxon>Bacteria</taxon>
        <taxon>Pseudomonadati</taxon>
        <taxon>Pseudomonadota</taxon>
        <taxon>Gammaproteobacteria</taxon>
        <taxon>Enterobacterales</taxon>
        <taxon>Enterobacteriaceae</taxon>
        <taxon>Klebsiella/Raoultella group</taxon>
        <taxon>Klebsiella</taxon>
        <taxon>Klebsiella pneumoniae complex</taxon>
    </lineage>
</organism>
<protein>
    <submittedName>
        <fullName evidence="1">Uncharacterized protein</fullName>
    </submittedName>
</protein>
<geneLocation type="plasmid" evidence="1 2">
    <name>pKPN5</name>
</geneLocation>
<evidence type="ECO:0000313" key="2">
    <source>
        <dbReference type="Proteomes" id="UP000000265"/>
    </source>
</evidence>
<proteinExistence type="predicted"/>
<reference evidence="1 2" key="1">
    <citation type="submission" date="2006-09" db="EMBL/GenBank/DDBJ databases">
        <authorList>
            <consortium name="The Klebsiella pneumonia Genome Sequencing Project"/>
            <person name="McClelland M."/>
            <person name="Sanderson E.K."/>
            <person name="Spieth J."/>
            <person name="Clifton W.S."/>
            <person name="Latreille P."/>
            <person name="Sabo A."/>
            <person name="Pepin K."/>
            <person name="Bhonagiri V."/>
            <person name="Porwollik S."/>
            <person name="Ali J."/>
            <person name="Wilson R.K."/>
        </authorList>
    </citation>
    <scope>NUCLEOTIDE SEQUENCE [LARGE SCALE GENOMIC DNA]</scope>
    <source>
        <strain evidence="2">ATCC 700721 / MGH 78578</strain>
        <plasmid evidence="1 2">pKPN5</plasmid>
    </source>
</reference>
<accession>A6TJ04</accession>
<dbReference type="RefSeq" id="WP_011977798.1">
    <property type="nucleotide sequence ID" value="NC_009651.1"/>
</dbReference>
<dbReference type="HOGENOM" id="CLU_1545584_0_0_6"/>
<gene>
    <name evidence="1" type="ORF">KPN_pKPN5p08197</name>
</gene>
<dbReference type="KEGG" id="kpn:KPN_pKPN5p08197"/>
<dbReference type="EnsemblBacteria" id="ABR80577">
    <property type="protein sequence ID" value="ABR80577"/>
    <property type="gene ID" value="KPN_pKPN5p08197"/>
</dbReference>
<evidence type="ECO:0000313" key="1">
    <source>
        <dbReference type="EMBL" id="ABR80577.1"/>
    </source>
</evidence>